<accession>A0ABU1EJS6</accession>
<protein>
    <submittedName>
        <fullName evidence="2">Uma2 family endonuclease</fullName>
    </submittedName>
</protein>
<keyword evidence="2" id="KW-0255">Endonuclease</keyword>
<dbReference type="InterPro" id="IPR011335">
    <property type="entry name" value="Restrct_endonuc-II-like"/>
</dbReference>
<dbReference type="SUPFAM" id="SSF52980">
    <property type="entry name" value="Restriction endonuclease-like"/>
    <property type="match status" value="1"/>
</dbReference>
<dbReference type="Gene3D" id="3.90.1570.10">
    <property type="entry name" value="tt1808, chain A"/>
    <property type="match status" value="1"/>
</dbReference>
<comment type="caution">
    <text evidence="2">The sequence shown here is derived from an EMBL/GenBank/DDBJ whole genome shotgun (WGS) entry which is preliminary data.</text>
</comment>
<dbReference type="RefSeq" id="WP_012449521.1">
    <property type="nucleotide sequence ID" value="NZ_JAVJAN010000042.1"/>
</dbReference>
<dbReference type="InterPro" id="IPR008538">
    <property type="entry name" value="Uma2"/>
</dbReference>
<proteinExistence type="predicted"/>
<evidence type="ECO:0000313" key="3">
    <source>
        <dbReference type="Proteomes" id="UP001256646"/>
    </source>
</evidence>
<dbReference type="PANTHER" id="PTHR36558:SF1">
    <property type="entry name" value="RESTRICTION ENDONUCLEASE DOMAIN-CONTAINING PROTEIN-RELATED"/>
    <property type="match status" value="1"/>
</dbReference>
<dbReference type="GO" id="GO:0004519">
    <property type="term" value="F:endonuclease activity"/>
    <property type="evidence" value="ECO:0007669"/>
    <property type="project" value="UniProtKB-KW"/>
</dbReference>
<evidence type="ECO:0000313" key="2">
    <source>
        <dbReference type="EMBL" id="MDR5588539.1"/>
    </source>
</evidence>
<keyword evidence="2" id="KW-0540">Nuclease</keyword>
<dbReference type="PANTHER" id="PTHR36558">
    <property type="entry name" value="GLR1098 PROTEIN"/>
    <property type="match status" value="1"/>
</dbReference>
<dbReference type="CDD" id="cd06260">
    <property type="entry name" value="DUF820-like"/>
    <property type="match status" value="1"/>
</dbReference>
<dbReference type="Proteomes" id="UP001256646">
    <property type="component" value="Unassembled WGS sequence"/>
</dbReference>
<keyword evidence="2" id="KW-0378">Hydrolase</keyword>
<keyword evidence="3" id="KW-1185">Reference proteome</keyword>
<dbReference type="Pfam" id="PF05685">
    <property type="entry name" value="Uma2"/>
    <property type="match status" value="1"/>
</dbReference>
<dbReference type="EMBL" id="JAVJAN010000042">
    <property type="protein sequence ID" value="MDR5588539.1"/>
    <property type="molecule type" value="Genomic_DNA"/>
</dbReference>
<reference evidence="2 3" key="1">
    <citation type="submission" date="2023-09" db="EMBL/GenBank/DDBJ databases">
        <authorList>
            <person name="Zhai L."/>
        </authorList>
    </citation>
    <scope>NUCLEOTIDE SEQUENCE [LARGE SCALE GENOMIC DNA]</scope>
    <source>
        <strain evidence="2 3">5 N-1</strain>
    </source>
</reference>
<gene>
    <name evidence="2" type="ORF">RGC78_13780</name>
</gene>
<feature type="domain" description="Putative restriction endonuclease" evidence="1">
    <location>
        <begin position="12"/>
        <end position="177"/>
    </location>
</feature>
<evidence type="ECO:0000259" key="1">
    <source>
        <dbReference type="Pfam" id="PF05685"/>
    </source>
</evidence>
<dbReference type="InterPro" id="IPR012296">
    <property type="entry name" value="Nuclease_put_TT1808"/>
</dbReference>
<organism evidence="2 3">
    <name type="scientific">Clostridium aquiflavi</name>
    <dbReference type="NCBI Taxonomy" id="3073603"/>
    <lineage>
        <taxon>Bacteria</taxon>
        <taxon>Bacillati</taxon>
        <taxon>Bacillota</taxon>
        <taxon>Clostridia</taxon>
        <taxon>Eubacteriales</taxon>
        <taxon>Clostridiaceae</taxon>
        <taxon>Clostridium</taxon>
    </lineage>
</organism>
<sequence>MNYDYVNNYSEEEFEDIQAHYDGKAEYDNGLIFLSSTTSIKHNQIKRNILTELSIYLKGSKCQAYDEQIEVIFNYKDDIRKYKPDIFIMCEDATKKGESFTSTPKVIFEILSKSTAKFDKGRKYDTYERFGVLEYNLVEQTGFIVQHALIDGAYQIVNVYKNSDEYSSTVFSDLKINLTDIFE</sequence>
<name>A0ABU1EJS6_9CLOT</name>